<comment type="caution">
    <text evidence="1">The sequence shown here is derived from an EMBL/GenBank/DDBJ whole genome shotgun (WGS) entry which is preliminary data.</text>
</comment>
<organism evidence="1 2">
    <name type="scientific">Primorskyibacter flagellatus</name>
    <dbReference type="NCBI Taxonomy" id="1387277"/>
    <lineage>
        <taxon>Bacteria</taxon>
        <taxon>Pseudomonadati</taxon>
        <taxon>Pseudomonadota</taxon>
        <taxon>Alphaproteobacteria</taxon>
        <taxon>Rhodobacterales</taxon>
        <taxon>Roseobacteraceae</taxon>
        <taxon>Primorskyibacter</taxon>
    </lineage>
</organism>
<name>A0A917EDW0_9RHOB</name>
<gene>
    <name evidence="1" type="ORF">GCM10011360_16500</name>
</gene>
<reference evidence="2" key="1">
    <citation type="journal article" date="2019" name="Int. J. Syst. Evol. Microbiol.">
        <title>The Global Catalogue of Microorganisms (GCM) 10K type strain sequencing project: providing services to taxonomists for standard genome sequencing and annotation.</title>
        <authorList>
            <consortium name="The Broad Institute Genomics Platform"/>
            <consortium name="The Broad Institute Genome Sequencing Center for Infectious Disease"/>
            <person name="Wu L."/>
            <person name="Ma J."/>
        </authorList>
    </citation>
    <scope>NUCLEOTIDE SEQUENCE [LARGE SCALE GENOMIC DNA]</scope>
    <source>
        <strain evidence="2">CGMCC 1.12664</strain>
    </source>
</reference>
<protein>
    <submittedName>
        <fullName evidence="1">Uncharacterized protein</fullName>
    </submittedName>
</protein>
<keyword evidence="2" id="KW-1185">Reference proteome</keyword>
<evidence type="ECO:0000313" key="1">
    <source>
        <dbReference type="EMBL" id="GGE29063.1"/>
    </source>
</evidence>
<proteinExistence type="predicted"/>
<dbReference type="EMBL" id="BMFJ01000001">
    <property type="protein sequence ID" value="GGE29063.1"/>
    <property type="molecule type" value="Genomic_DNA"/>
</dbReference>
<dbReference type="Proteomes" id="UP000612855">
    <property type="component" value="Unassembled WGS sequence"/>
</dbReference>
<accession>A0A917EDW0</accession>
<dbReference type="AlphaFoldDB" id="A0A917EDW0"/>
<sequence length="75" mass="7910">MLPGILLATLCACAEFPDLGRTVPEAELDGAYPPLVPVQGLLAQGEQTRIAEGEDAALEARAAALRARAARLRNR</sequence>
<evidence type="ECO:0000313" key="2">
    <source>
        <dbReference type="Proteomes" id="UP000612855"/>
    </source>
</evidence>